<dbReference type="InterPro" id="IPR019734">
    <property type="entry name" value="TPR_rpt"/>
</dbReference>
<protein>
    <submittedName>
        <fullName evidence="1">TPR-like protein</fullName>
    </submittedName>
</protein>
<dbReference type="Pfam" id="PF13176">
    <property type="entry name" value="TPR_7"/>
    <property type="match status" value="1"/>
</dbReference>
<dbReference type="Gene3D" id="3.40.50.300">
    <property type="entry name" value="P-loop containing nucleotide triphosphate hydrolases"/>
    <property type="match status" value="1"/>
</dbReference>
<dbReference type="SUPFAM" id="SSF48452">
    <property type="entry name" value="TPR-like"/>
    <property type="match status" value="1"/>
</dbReference>
<organism evidence="1 2">
    <name type="scientific">Penicillium brevicompactum</name>
    <dbReference type="NCBI Taxonomy" id="5074"/>
    <lineage>
        <taxon>Eukaryota</taxon>
        <taxon>Fungi</taxon>
        <taxon>Dikarya</taxon>
        <taxon>Ascomycota</taxon>
        <taxon>Pezizomycotina</taxon>
        <taxon>Eurotiomycetes</taxon>
        <taxon>Eurotiomycetidae</taxon>
        <taxon>Eurotiales</taxon>
        <taxon>Aspergillaceae</taxon>
        <taxon>Penicillium</taxon>
    </lineage>
</organism>
<dbReference type="Proteomes" id="UP001147695">
    <property type="component" value="Unassembled WGS sequence"/>
</dbReference>
<evidence type="ECO:0000313" key="2">
    <source>
        <dbReference type="Proteomes" id="UP001147695"/>
    </source>
</evidence>
<dbReference type="PANTHER" id="PTHR46082">
    <property type="entry name" value="ATP/GTP-BINDING PROTEIN-RELATED"/>
    <property type="match status" value="1"/>
</dbReference>
<dbReference type="InterPro" id="IPR011990">
    <property type="entry name" value="TPR-like_helical_dom_sf"/>
</dbReference>
<dbReference type="InterPro" id="IPR053137">
    <property type="entry name" value="NLR-like"/>
</dbReference>
<evidence type="ECO:0000313" key="1">
    <source>
        <dbReference type="EMBL" id="KAJ5335584.1"/>
    </source>
</evidence>
<reference evidence="1" key="1">
    <citation type="submission" date="2022-12" db="EMBL/GenBank/DDBJ databases">
        <authorList>
            <person name="Petersen C."/>
        </authorList>
    </citation>
    <scope>NUCLEOTIDE SEQUENCE</scope>
    <source>
        <strain evidence="1">IBT 35673</strain>
    </source>
</reference>
<comment type="caution">
    <text evidence="1">The sequence shown here is derived from an EMBL/GenBank/DDBJ whole genome shotgun (WGS) entry which is preliminary data.</text>
</comment>
<accession>A0A9W9QG85</accession>
<dbReference type="SMART" id="SM00028">
    <property type="entry name" value="TPR"/>
    <property type="match status" value="4"/>
</dbReference>
<proteinExistence type="predicted"/>
<dbReference type="Pfam" id="PF13424">
    <property type="entry name" value="TPR_12"/>
    <property type="match status" value="1"/>
</dbReference>
<dbReference type="EMBL" id="JAPZBQ010000004">
    <property type="protein sequence ID" value="KAJ5335584.1"/>
    <property type="molecule type" value="Genomic_DNA"/>
</dbReference>
<dbReference type="AlphaFoldDB" id="A0A9W9QG85"/>
<dbReference type="Gene3D" id="1.25.40.10">
    <property type="entry name" value="Tetratricopeptide repeat domain"/>
    <property type="match status" value="2"/>
</dbReference>
<gene>
    <name evidence="1" type="ORF">N7452_007987</name>
</gene>
<sequence length="1007" mass="115248">MDEAPEERPQPLSMIPFGRDPDFVDPVSLVDRVHELSSKPSARLALIGLGGVGKSQIAIEYSYWVRERFPRAWVFWVHASDIVRYEEGLRDIAERVKIPRRQDPAANIFQLVGNWLQDLQEDRWVVILDNLDDDGYLHEPIFRNSKAPWNDEQAYLPNHPSGRSEKSPLEFLPRTSNGSIIITTRSKRIASNIVNECDIINVEPSETHAFALLQKKFQNKVAGDESSLKRLARELDCIALAIVQAATLILRHYPRCSITQYLRMFQESSKARMSLLGRRTRFLHRDRGAENSIIVTLQMSFESIRRESQQAMNLLSLMSLCDRQGIPEYLLQASFREDDKVEPMSDIDEGYTPFGPAAQRGKNIEQVLADPDGSLDSKSPFYLSLLEFEDCVAMLKDYSFISTDVETLSFGMHGIVQLSVQEWLSTKQTLEYWKETFVRNLYLEFPKFTNVENISKSRALFPHVQSAMLHGPDSNHRLRWARLIRHASDFVLFCDKPKEAKRMTVISRKEIEHSLGWKHPETITASAFELTALMKCEDFKTAEDRCLHTIEALAQYHLETGYTIYLTFRKILAEIHHQQGSRRWAESESEYKELWKIWERERPDDEDPIIPIKIALARLYQDQSRFDEAEILLQQVIQSQDSSQTDKLEDLNFHMKSLASLYRKQGRHEEAILLLAQVLKTQEDQLGREDSRTLSSMKSFALEIQSLHQPQEALLLLEEVLEKQKVLLGLDHVETADTAYLMVGLLEKNDELEAAASLAETLISVLDPDAHFSLACSDKLGSIYLQQGLYEKAKDFVINSLERKINLHGADHEEVSDIQFGLAILHEKQGQLRDAEALHLHIYQTRQRKLGDKNPETLNSLQSLVDLYLMHGDLVSPETLISMLVQLSGSREELLGREHPQTLQNLFALSLEYHSQGSLIDAAILQQEILEICLRKSGNRFDELSLLLGALVSIWEELGRDEDAECLESLTDEFVSDDVSPEEIVTLLNSSETLAEILERSSVVVQR</sequence>
<dbReference type="PANTHER" id="PTHR46082:SF6">
    <property type="entry name" value="AAA+ ATPASE DOMAIN-CONTAINING PROTEIN-RELATED"/>
    <property type="match status" value="1"/>
</dbReference>
<dbReference type="InterPro" id="IPR027417">
    <property type="entry name" value="P-loop_NTPase"/>
</dbReference>
<name>A0A9W9QG85_PENBR</name>
<dbReference type="Pfam" id="PF13374">
    <property type="entry name" value="TPR_10"/>
    <property type="match status" value="2"/>
</dbReference>
<reference evidence="1" key="2">
    <citation type="journal article" date="2023" name="IMA Fungus">
        <title>Comparative genomic study of the Penicillium genus elucidates a diverse pangenome and 15 lateral gene transfer events.</title>
        <authorList>
            <person name="Petersen C."/>
            <person name="Sorensen T."/>
            <person name="Nielsen M.R."/>
            <person name="Sondergaard T.E."/>
            <person name="Sorensen J.L."/>
            <person name="Fitzpatrick D.A."/>
            <person name="Frisvad J.C."/>
            <person name="Nielsen K.L."/>
        </authorList>
    </citation>
    <scope>NUCLEOTIDE SEQUENCE</scope>
    <source>
        <strain evidence="1">IBT 35673</strain>
    </source>
</reference>
<dbReference type="SUPFAM" id="SSF52540">
    <property type="entry name" value="P-loop containing nucleoside triphosphate hydrolases"/>
    <property type="match status" value="1"/>
</dbReference>